<evidence type="ECO:0000313" key="3">
    <source>
        <dbReference type="Proteomes" id="UP001596298"/>
    </source>
</evidence>
<gene>
    <name evidence="2" type="ORF">ACFQDH_10340</name>
</gene>
<organism evidence="2 3">
    <name type="scientific">Flexivirga alba</name>
    <dbReference type="NCBI Taxonomy" id="702742"/>
    <lineage>
        <taxon>Bacteria</taxon>
        <taxon>Bacillati</taxon>
        <taxon>Actinomycetota</taxon>
        <taxon>Actinomycetes</taxon>
        <taxon>Micrococcales</taxon>
        <taxon>Dermacoccaceae</taxon>
        <taxon>Flexivirga</taxon>
    </lineage>
</organism>
<dbReference type="InterPro" id="IPR021784">
    <property type="entry name" value="DUF3349"/>
</dbReference>
<name>A0ABW2AFZ6_9MICO</name>
<dbReference type="Pfam" id="PF11829">
    <property type="entry name" value="DUF3349"/>
    <property type="match status" value="2"/>
</dbReference>
<dbReference type="RefSeq" id="WP_382400984.1">
    <property type="nucleotide sequence ID" value="NZ_JBHSWH010000001.1"/>
</dbReference>
<dbReference type="Gene3D" id="1.10.10.2390">
    <property type="match status" value="2"/>
</dbReference>
<dbReference type="EMBL" id="JBHSWH010000001">
    <property type="protein sequence ID" value="MFC6705653.1"/>
    <property type="molecule type" value="Genomic_DNA"/>
</dbReference>
<dbReference type="Proteomes" id="UP001596298">
    <property type="component" value="Unassembled WGS sequence"/>
</dbReference>
<dbReference type="Gene3D" id="6.10.140.2080">
    <property type="match status" value="2"/>
</dbReference>
<sequence>MTMATNLLTSVVDWLRKGYPDGIPPKDFPPLLALLQRTLKADDVQAICAQLIADNPDGDISAQTVADAVEQIKSAPPSEDEVQEVATRLAAVGWPASMPDDTSDDDEEDESPERVNFFQRILDWLREGYPDGVPPSDLPPLFALLQRRLTKKEIKQVAKELIASNKVPGEPKTPISEDEAQELMQQVAGVVPIEADLDRVRKRLAKKGWPLV</sequence>
<protein>
    <submittedName>
        <fullName evidence="2">DUF3349 domain-containing protein</fullName>
    </submittedName>
</protein>
<evidence type="ECO:0000313" key="2">
    <source>
        <dbReference type="EMBL" id="MFC6705653.1"/>
    </source>
</evidence>
<accession>A0ABW2AFZ6</accession>
<feature type="region of interest" description="Disordered" evidence="1">
    <location>
        <begin position="93"/>
        <end position="113"/>
    </location>
</feature>
<keyword evidence="3" id="KW-1185">Reference proteome</keyword>
<proteinExistence type="predicted"/>
<comment type="caution">
    <text evidence="2">The sequence shown here is derived from an EMBL/GenBank/DDBJ whole genome shotgun (WGS) entry which is preliminary data.</text>
</comment>
<evidence type="ECO:0000256" key="1">
    <source>
        <dbReference type="SAM" id="MobiDB-lite"/>
    </source>
</evidence>
<reference evidence="3" key="1">
    <citation type="journal article" date="2019" name="Int. J. Syst. Evol. Microbiol.">
        <title>The Global Catalogue of Microorganisms (GCM) 10K type strain sequencing project: providing services to taxonomists for standard genome sequencing and annotation.</title>
        <authorList>
            <consortium name="The Broad Institute Genomics Platform"/>
            <consortium name="The Broad Institute Genome Sequencing Center for Infectious Disease"/>
            <person name="Wu L."/>
            <person name="Ma J."/>
        </authorList>
    </citation>
    <scope>NUCLEOTIDE SEQUENCE [LARGE SCALE GENOMIC DNA]</scope>
    <source>
        <strain evidence="3">CCUG 58127</strain>
    </source>
</reference>
<feature type="compositionally biased region" description="Acidic residues" evidence="1">
    <location>
        <begin position="101"/>
        <end position="111"/>
    </location>
</feature>